<dbReference type="Proteomes" id="UP000290572">
    <property type="component" value="Unassembled WGS sequence"/>
</dbReference>
<feature type="region of interest" description="Disordered" evidence="1">
    <location>
        <begin position="200"/>
        <end position="226"/>
    </location>
</feature>
<sequence length="274" mass="29396">MCSFEPLQPRVFVRDVTAGFLLVGPAVLSAAGPASNLGCVTELAGMQVGQAAVLHDDRAEDVQVALVVAGWLRRWTRNPLGSPRAGSNPADYAFCRRPCAPGRLDRALFFAVVTRICAGLSQPNNTPPCPFCNSDGCRHSREPVGAPCSYRGCICVVAAATPVRIRFTAALCRERRDVLLLLPTSFLQLDFASASLRHPVRPPPAKEQACFNRPKPLNPGSNPGHGSPLPLSDGDVLLLFATSSLSWILRLKLFGILCCPPPAKRAGLRNRKPA</sequence>
<dbReference type="EMBL" id="QBIY01013350">
    <property type="protein sequence ID" value="RXN07335.1"/>
    <property type="molecule type" value="Genomic_DNA"/>
</dbReference>
<dbReference type="AlphaFoldDB" id="A0A498LPP7"/>
<evidence type="ECO:0000313" key="2">
    <source>
        <dbReference type="EMBL" id="RXN07335.1"/>
    </source>
</evidence>
<evidence type="ECO:0000256" key="1">
    <source>
        <dbReference type="SAM" id="MobiDB-lite"/>
    </source>
</evidence>
<accession>A0A498LPP7</accession>
<evidence type="ECO:0000313" key="3">
    <source>
        <dbReference type="Proteomes" id="UP000290572"/>
    </source>
</evidence>
<gene>
    <name evidence="2" type="ORF">ROHU_035472</name>
</gene>
<keyword evidence="3" id="KW-1185">Reference proteome</keyword>
<name>A0A498LPP7_LABRO</name>
<proteinExistence type="predicted"/>
<comment type="caution">
    <text evidence="2">The sequence shown here is derived from an EMBL/GenBank/DDBJ whole genome shotgun (WGS) entry which is preliminary data.</text>
</comment>
<reference evidence="2 3" key="1">
    <citation type="submission" date="2018-03" db="EMBL/GenBank/DDBJ databases">
        <title>Draft genome sequence of Rohu Carp (Labeo rohita).</title>
        <authorList>
            <person name="Das P."/>
            <person name="Kushwaha B."/>
            <person name="Joshi C.G."/>
            <person name="Kumar D."/>
            <person name="Nagpure N.S."/>
            <person name="Sahoo L."/>
            <person name="Das S.P."/>
            <person name="Bit A."/>
            <person name="Patnaik S."/>
            <person name="Meher P.K."/>
            <person name="Jayasankar P."/>
            <person name="Koringa P.G."/>
            <person name="Patel N.V."/>
            <person name="Hinsu A.T."/>
            <person name="Kumar R."/>
            <person name="Pandey M."/>
            <person name="Agarwal S."/>
            <person name="Srivastava S."/>
            <person name="Singh M."/>
            <person name="Iquebal M.A."/>
            <person name="Jaiswal S."/>
            <person name="Angadi U.B."/>
            <person name="Kumar N."/>
            <person name="Raza M."/>
            <person name="Shah T.M."/>
            <person name="Rai A."/>
            <person name="Jena J.K."/>
        </authorList>
    </citation>
    <scope>NUCLEOTIDE SEQUENCE [LARGE SCALE GENOMIC DNA]</scope>
    <source>
        <strain evidence="2">DASCIFA01</strain>
        <tissue evidence="2">Testis</tissue>
    </source>
</reference>
<protein>
    <submittedName>
        <fullName evidence="2">Uncharacterized protein</fullName>
    </submittedName>
</protein>
<organism evidence="2 3">
    <name type="scientific">Labeo rohita</name>
    <name type="common">Indian major carp</name>
    <name type="synonym">Cyprinus rohita</name>
    <dbReference type="NCBI Taxonomy" id="84645"/>
    <lineage>
        <taxon>Eukaryota</taxon>
        <taxon>Metazoa</taxon>
        <taxon>Chordata</taxon>
        <taxon>Craniata</taxon>
        <taxon>Vertebrata</taxon>
        <taxon>Euteleostomi</taxon>
        <taxon>Actinopterygii</taxon>
        <taxon>Neopterygii</taxon>
        <taxon>Teleostei</taxon>
        <taxon>Ostariophysi</taxon>
        <taxon>Cypriniformes</taxon>
        <taxon>Cyprinidae</taxon>
        <taxon>Labeoninae</taxon>
        <taxon>Labeonini</taxon>
        <taxon>Labeo</taxon>
    </lineage>
</organism>